<reference evidence="7" key="1">
    <citation type="submission" date="2012-02" db="EMBL/GenBank/DDBJ databases">
        <title>Genome sequencing of Giardia lamblia Genotypes A2 and B isolates (DH and GS) and comparative analysis with the genomes of Genotypes A1 and E (WB and Pig).</title>
        <authorList>
            <person name="Adam R."/>
            <person name="Dahlstrom E."/>
            <person name="Martens C."/>
            <person name="Bruno D."/>
            <person name="Barbian K."/>
            <person name="Porcella S.F."/>
            <person name="Nash T."/>
        </authorList>
    </citation>
    <scope>NUCLEOTIDE SEQUENCE</scope>
    <source>
        <strain evidence="7">DH</strain>
    </source>
</reference>
<feature type="coiled-coil region" evidence="4">
    <location>
        <begin position="393"/>
        <end position="434"/>
    </location>
</feature>
<proteinExistence type="predicted"/>
<feature type="coiled-coil region" evidence="4">
    <location>
        <begin position="1788"/>
        <end position="1822"/>
    </location>
</feature>
<keyword evidence="3 4" id="KW-0175">Coiled coil</keyword>
<dbReference type="GO" id="GO:0006888">
    <property type="term" value="P:endoplasmic reticulum to Golgi vesicle-mediated transport"/>
    <property type="evidence" value="ECO:0007669"/>
    <property type="project" value="TreeGrafter"/>
</dbReference>
<feature type="coiled-coil region" evidence="4">
    <location>
        <begin position="1613"/>
        <end position="1647"/>
    </location>
</feature>
<feature type="coiled-coil region" evidence="4">
    <location>
        <begin position="1903"/>
        <end position="2095"/>
    </location>
</feature>
<dbReference type="Gene3D" id="1.20.5.1160">
    <property type="entry name" value="Vasodilator-stimulated phosphoprotein"/>
    <property type="match status" value="1"/>
</dbReference>
<dbReference type="EMBL" id="AHGT01000002">
    <property type="protein sequence ID" value="ESU39510.1"/>
    <property type="molecule type" value="Genomic_DNA"/>
</dbReference>
<dbReference type="VEuPathDB" id="GiardiaDB:GL50581_4068"/>
<feature type="coiled-coil region" evidence="4">
    <location>
        <begin position="913"/>
        <end position="940"/>
    </location>
</feature>
<evidence type="ECO:0000313" key="6">
    <source>
        <dbReference type="EMBL" id="ESU39510.1"/>
    </source>
</evidence>
<sequence length="2399" mass="269264">VNGKNSKIAFLMMQDGVQGYMQRLENTEWMRMFKMFLSINEKAERTAQQANFFKQSSNAEFAFVFDWLEGNGFTKTQLVLEVESFRRLNTKEFDYAPYIPEFLSYPAKGGRQDWKQAHLEDQSNDNKEEFSSTKLGALLKLVPQLLQEDGRAELLKTNAKLNADLTVYEGQLEEMNCKLNLMVEENRQMKSTLSKYKNKHNELMVECKARLATRKDELNAKEKEISKLRGQLEALGRKPDSSGKSVESMATPQQTQSSRRNSSLALSGSLTQDSFPHPSNPNGNISACSHLSIDNLDRHNIILEVGEGAAEALALTIHGTKEVAGLYSHPTAYQEGIRALMKSAYTNPETSYAECSKGVQAYIDTDEVFLATQELRIRTHQLQSELGVAQAAKEASERELRSVSQQLSDAVLQTDKLHEELRKANERRFNAERALGDVSTADRANEESIASLNGELSRAKAGQARLQSELAEATDTIETYAKRLKEKDAHLVQASSELGSLNIQIASLNSTCEALKQELDHLREQHASLSKSYESTQAQLAHHESNASVYERGKAQLTEGYERKCSGLASQIQELKHELQLQHDSFNTLREESLQIQKQHGKLTVEHNDLLTKLSLQESQLKQHSIDAERQAAERKELLNALAKEEEKARCLEVTYETLKAQYTDAYNYGLSLSETNQKLSEEIHQVRKSEANRREALQKLEQKLAQSTQSLTQAQEQLSQRDVIISEQRQKVQELTQLNKKLEEDRDQLYREFEGFKASDDVITSQATKKQLMEREVELSSIKQKYNKLEHEHRAEISLLTAKNADLLTSYEAIKAKSSELATSLKRLTDEKASALKAHIELEGELDKKMATISACQSELEESKRTVSKLQSAITTLQEDLTKAKRDGAEKVSRIGELELTIIRLENKDMELANANTTITSYKSTIQSLQEKLTRMEIDAGVQQQAYLDLEQQLSAFSESREDQTNAITRLQERNKTITVALSNAHKKYESLTASHEQLVAQYKALETDYTEATANKGLLEKARKEVEVVIGEKNAEIRQLVDRLTLAEESLRTQDAKMRQEIQSQSEEYLVMKHQYQVAAEQERRVMEEQIRKTEQDWKLKQETLESKVEDLQRQVEFERSRNDTLTASLMLVQPSQRTSEIGSQRKANTSDYPTTPTIGSPGIQTMTVKSVRNSVDEFQNAMPPKDNSRKSRSLNYVDDSVAVRSPQLAGSLPVKKTVARAQAVQCTILASTLQADLNNLIDEHNNLSSTFGALQTDYEEKCGFIVQLEQRVSVVSEEAAEKAMELERAKAEISRLSSEYYIADSLASELNHKVKALEDNNKLLTIKLQDANITESNTVIALEEKLKEKEDQYTVTLKEFNSLSIEYENTRCLLKEAEERWASEIREKGRLVDERETDLHSLFDKIVLLYNAYKLEYQLDSISIVSGGKAVTRSALATTSFVLTYSLNSEGLVGPLKAEGVGKSTSNYIKASSFNPFRSADNGVALAESMKQPTSQIVLAKSQKSVSFSTKEGDATESSWEKKEGEQSIILDRIAILRMLDVMIKKFDMVIQNLKTLNEQAILELKQAKAHSADMTAQYTKLSGEYSILLEQCADGDRERVSLQEKHQELSTAAEEAGILRKQLETLQENYQAAINGVAEAHAKMSEAEHEILRLSHANANLTSVVADQKQQIGGLNEKCTELLSSVQDKEALLLAKESELSLLAQQLAEKTARIVELEAQLLRIDGSESSMKQMVAEKNAALDLLKENLGIVTQEKVELTAKVKDLIDKLNSVTASFTKATRDISKMEMTVMEQESSLKTAEAEVSHLTAEKDALRAKGIKLQQENSDLVTKQIALQAEIERLQLWGETQKLDIARLTNDKDSLSSEYAAFKSASEEVSRDFETVRTELTACKVKLASCTEAQREIDLLKERLRDSEEDCRATADEMKFIAISKEKIEVELKQLRSQLDDMRMENEALNKQVANLNSDYITEQTRATRLESDLAIASNRIKILTEEKEELSMTVANQKEVLAQRQNLSKDLMESMTASGRSLKDQEDALEQIKETYEEELRKLSSELLRSTESKKRLTEEKAQLTQEITNLRMELREITQQNHDTHLSLEQQSSKHQLDLQTMMLDYDRRIQELQREKLGVETAVSLHVNEISKLQFENERLMERLAVLEAQTMHRQARVQFQSTPSSTLTPVPASGAFPPLPSAMRLSTTATVQQGLLQQASLPPHILHQQYPTNDAPVTLSALQSRTGGEIDSGLTISDSVVDLAGSASVTTSSLPPYRPITQANQATRLQAGNCAVGVKPAGKGAPQIDIYKDLDLPPDVNSLIETYANDNSSQISASINVIDVDTNLQELEVASSVLQPSLPNTLGVEEEGINVVDTVDILSNSHELCVDTDIDELIGKYT</sequence>
<feature type="region of interest" description="Disordered" evidence="5">
    <location>
        <begin position="229"/>
        <end position="283"/>
    </location>
</feature>
<evidence type="ECO:0000256" key="5">
    <source>
        <dbReference type="SAM" id="MobiDB-lite"/>
    </source>
</evidence>
<dbReference type="PANTHER" id="PTHR18921">
    <property type="entry name" value="MYOSIN HEAVY CHAIN - RELATED"/>
    <property type="match status" value="1"/>
</dbReference>
<feature type="coiled-coil region" evidence="4">
    <location>
        <begin position="687"/>
        <end position="793"/>
    </location>
</feature>
<comment type="caution">
    <text evidence="6">The sequence shown here is derived from an EMBL/GenBank/DDBJ whole genome shotgun (WGS) entry which is preliminary data.</text>
</comment>
<organism evidence="6 7">
    <name type="scientific">Giardia intestinalis</name>
    <name type="common">Giardia lamblia</name>
    <dbReference type="NCBI Taxonomy" id="5741"/>
    <lineage>
        <taxon>Eukaryota</taxon>
        <taxon>Metamonada</taxon>
        <taxon>Diplomonadida</taxon>
        <taxon>Hexamitidae</taxon>
        <taxon>Giardiinae</taxon>
        <taxon>Giardia</taxon>
    </lineage>
</organism>
<dbReference type="VEuPathDB" id="GiardiaDB:QR46_2313"/>
<feature type="non-terminal residue" evidence="6">
    <location>
        <position position="1"/>
    </location>
</feature>
<evidence type="ECO:0000256" key="4">
    <source>
        <dbReference type="SAM" id="Coils"/>
    </source>
</evidence>
<protein>
    <submittedName>
        <fullName evidence="6">Chromosome segregation protein SMC</fullName>
    </submittedName>
</protein>
<accession>V6TR66</accession>
<dbReference type="PANTHER" id="PTHR18921:SF2">
    <property type="entry name" value="THYROID RECEPTOR-INTERACTING PROTEIN 11"/>
    <property type="match status" value="1"/>
</dbReference>
<evidence type="ECO:0000256" key="1">
    <source>
        <dbReference type="ARBA" id="ARBA00004555"/>
    </source>
</evidence>
<feature type="coiled-coil region" evidence="4">
    <location>
        <begin position="628"/>
        <end position="662"/>
    </location>
</feature>
<dbReference type="VEuPathDB" id="GiardiaDB:DHA2_151115"/>
<dbReference type="GO" id="GO:0007030">
    <property type="term" value="P:Golgi organization"/>
    <property type="evidence" value="ECO:0007669"/>
    <property type="project" value="TreeGrafter"/>
</dbReference>
<feature type="coiled-coil region" evidence="4">
    <location>
        <begin position="826"/>
        <end position="888"/>
    </location>
</feature>
<reference evidence="6 7" key="2">
    <citation type="journal article" date="2013" name="Genome Biol. Evol.">
        <title>Genome sequencing of Giardia lamblia genotypes A2 and B isolates (DH and GS) and comparative analysis with the genomes of genotypes A1 and E (WB and Pig).</title>
        <authorList>
            <person name="Adam R.D."/>
            <person name="Dahlstrom E.W."/>
            <person name="Martens C.A."/>
            <person name="Bruno D.P."/>
            <person name="Barbian K.D."/>
            <person name="Ricklefs S.M."/>
            <person name="Hernandez M.M."/>
            <person name="Narla N.P."/>
            <person name="Patel R.B."/>
            <person name="Porcella S.F."/>
            <person name="Nash T.E."/>
        </authorList>
    </citation>
    <scope>NUCLEOTIDE SEQUENCE [LARGE SCALE GENOMIC DNA]</scope>
    <source>
        <strain evidence="6 7">DH</strain>
    </source>
</reference>
<feature type="coiled-coil region" evidence="4">
    <location>
        <begin position="990"/>
        <end position="1017"/>
    </location>
</feature>
<name>V6TR66_GIAIN</name>
<gene>
    <name evidence="6" type="ORF">DHA2_151115</name>
</gene>
<feature type="region of interest" description="Disordered" evidence="5">
    <location>
        <begin position="1138"/>
        <end position="1166"/>
    </location>
</feature>
<keyword evidence="2" id="KW-0333">Golgi apparatus</keyword>
<evidence type="ECO:0000256" key="2">
    <source>
        <dbReference type="ARBA" id="ARBA00023034"/>
    </source>
</evidence>
<evidence type="ECO:0000313" key="7">
    <source>
        <dbReference type="Proteomes" id="UP000018320"/>
    </source>
</evidence>
<dbReference type="GO" id="GO:0031267">
    <property type="term" value="F:small GTPase binding"/>
    <property type="evidence" value="ECO:0007669"/>
    <property type="project" value="TreeGrafter"/>
</dbReference>
<comment type="subcellular location">
    <subcellularLocation>
        <location evidence="1">Golgi apparatus</location>
    </subcellularLocation>
</comment>
<feature type="coiled-coil region" evidence="4">
    <location>
        <begin position="1079"/>
        <end position="1131"/>
    </location>
</feature>
<feature type="coiled-coil region" evidence="4">
    <location>
        <begin position="1233"/>
        <end position="1383"/>
    </location>
</feature>
<dbReference type="Proteomes" id="UP000018320">
    <property type="component" value="Unassembled WGS sequence"/>
</dbReference>
<evidence type="ECO:0000256" key="3">
    <source>
        <dbReference type="ARBA" id="ARBA00023054"/>
    </source>
</evidence>
<dbReference type="VEuPathDB" id="GiardiaDB:GL50803_0017189"/>
<feature type="compositionally biased region" description="Polar residues" evidence="5">
    <location>
        <begin position="242"/>
        <end position="274"/>
    </location>
</feature>
<dbReference type="GO" id="GO:0005794">
    <property type="term" value="C:Golgi apparatus"/>
    <property type="evidence" value="ECO:0007669"/>
    <property type="project" value="UniProtKB-SubCell"/>
</dbReference>
<feature type="coiled-coil region" evidence="4">
    <location>
        <begin position="463"/>
        <end position="592"/>
    </location>
</feature>